<dbReference type="GO" id="GO:0005829">
    <property type="term" value="C:cytosol"/>
    <property type="evidence" value="ECO:0007669"/>
    <property type="project" value="TreeGrafter"/>
</dbReference>
<accession>A0A0K2H2S6</accession>
<dbReference type="Proteomes" id="UP000058446">
    <property type="component" value="Chromosome"/>
</dbReference>
<keyword evidence="8" id="KW-1185">Reference proteome</keyword>
<dbReference type="EC" id="2.1.1.-" evidence="6"/>
<organism evidence="7 8">
    <name type="scientific">Corynebacterium lactis RW2-5</name>
    <dbReference type="NCBI Taxonomy" id="1408189"/>
    <lineage>
        <taxon>Bacteria</taxon>
        <taxon>Bacillati</taxon>
        <taxon>Actinomycetota</taxon>
        <taxon>Actinomycetes</taxon>
        <taxon>Mycobacteriales</taxon>
        <taxon>Corynebacteriaceae</taxon>
        <taxon>Corynebacterium</taxon>
    </lineage>
</organism>
<name>A0A0K2H2S6_9CORY</name>
<keyword evidence="3 6" id="KW-0489">Methyltransferase</keyword>
<evidence type="ECO:0000256" key="3">
    <source>
        <dbReference type="ARBA" id="ARBA00022603"/>
    </source>
</evidence>
<dbReference type="SUPFAM" id="SSF53335">
    <property type="entry name" value="S-adenosyl-L-methionine-dependent methyltransferases"/>
    <property type="match status" value="1"/>
</dbReference>
<feature type="binding site" evidence="6">
    <location>
        <position position="86"/>
    </location>
    <ligand>
        <name>S-adenosyl-L-methionine</name>
        <dbReference type="ChEBI" id="CHEBI:59789"/>
    </ligand>
</feature>
<dbReference type="PANTHER" id="PTHR31760">
    <property type="entry name" value="S-ADENOSYL-L-METHIONINE-DEPENDENT METHYLTRANSFERASES SUPERFAMILY PROTEIN"/>
    <property type="match status" value="1"/>
</dbReference>
<dbReference type="Gene3D" id="3.40.50.150">
    <property type="entry name" value="Vaccinia Virus protein VP39"/>
    <property type="match status" value="1"/>
</dbReference>
<reference evidence="7 8" key="1">
    <citation type="submission" date="2013-10" db="EMBL/GenBank/DDBJ databases">
        <title>Complete genome sequence of Corynebacterium lactis DSM 45799(T), isolated from raw cow milk.</title>
        <authorList>
            <person name="Ruckert C."/>
            <person name="Albersmeier A."/>
            <person name="Lipski A."/>
            <person name="Kalinowski J."/>
        </authorList>
    </citation>
    <scope>NUCLEOTIDE SEQUENCE [LARGE SCALE GENOMIC DNA]</scope>
    <source>
        <strain evidence="7 8">RW2-5</strain>
    </source>
</reference>
<evidence type="ECO:0000256" key="6">
    <source>
        <dbReference type="HAMAP-Rule" id="MF_00074"/>
    </source>
</evidence>
<dbReference type="InterPro" id="IPR029063">
    <property type="entry name" value="SAM-dependent_MTases_sf"/>
</dbReference>
<keyword evidence="1 6" id="KW-0963">Cytoplasm</keyword>
<dbReference type="KEGG" id="clw:CLAC_12365"/>
<dbReference type="NCBIfam" id="TIGR00138">
    <property type="entry name" value="rsmG_gidB"/>
    <property type="match status" value="1"/>
</dbReference>
<feature type="binding site" evidence="6">
    <location>
        <position position="155"/>
    </location>
    <ligand>
        <name>S-adenosyl-L-methionine</name>
        <dbReference type="ChEBI" id="CHEBI:59789"/>
    </ligand>
</feature>
<evidence type="ECO:0000256" key="1">
    <source>
        <dbReference type="ARBA" id="ARBA00022490"/>
    </source>
</evidence>
<dbReference type="PATRIC" id="fig|1408189.4.peg.2490"/>
<comment type="subcellular location">
    <subcellularLocation>
        <location evidence="6">Cytoplasm</location>
    </subcellularLocation>
</comment>
<keyword evidence="5 6" id="KW-0949">S-adenosyl-L-methionine</keyword>
<feature type="binding site" evidence="6">
    <location>
        <begin position="137"/>
        <end position="138"/>
    </location>
    <ligand>
        <name>S-adenosyl-L-methionine</name>
        <dbReference type="ChEBI" id="CHEBI:59789"/>
    </ligand>
</feature>
<sequence length="226" mass="24272">MSEHFAETDYNEAGLGASPEPAELVERVFGANADKAREYHRWLAQEATVRGLIGPRETPKLWDRHIINSAVVGEAIGKDLVVADIGSGAGLPGIPLALARPDLTVYLVEPLLRRTTFLSEVVEDLSLSNVIVVRGRAEDKEVLEKVGGVDVVTSRAVAPLGKLARWSLPLVHSGGVMVALKGSSAGEEIERDSKIIQKAKGLNPRVVEVGSSILDTPTYVVIIKKK</sequence>
<dbReference type="PIRSF" id="PIRSF003078">
    <property type="entry name" value="GidB"/>
    <property type="match status" value="1"/>
</dbReference>
<dbReference type="Pfam" id="PF02527">
    <property type="entry name" value="GidB"/>
    <property type="match status" value="1"/>
</dbReference>
<evidence type="ECO:0000313" key="8">
    <source>
        <dbReference type="Proteomes" id="UP000058446"/>
    </source>
</evidence>
<comment type="caution">
    <text evidence="6">Lacks conserved residue(s) required for the propagation of feature annotation.</text>
</comment>
<comment type="function">
    <text evidence="6">Specifically methylates the N7 position of a guanine in 16S rRNA.</text>
</comment>
<feature type="binding site" evidence="6">
    <location>
        <position position="91"/>
    </location>
    <ligand>
        <name>S-adenosyl-L-methionine</name>
        <dbReference type="ChEBI" id="CHEBI:59789"/>
    </ligand>
</feature>
<proteinExistence type="inferred from homology"/>
<protein>
    <recommendedName>
        <fullName evidence="6">Ribosomal RNA small subunit methyltransferase G</fullName>
        <ecNumber evidence="6">2.1.1.-</ecNumber>
    </recommendedName>
    <alternativeName>
        <fullName evidence="6">16S rRNA 7-methylguanosine methyltransferase</fullName>
        <shortName evidence="6">16S rRNA m7G methyltransferase</shortName>
    </alternativeName>
</protein>
<evidence type="ECO:0000256" key="4">
    <source>
        <dbReference type="ARBA" id="ARBA00022679"/>
    </source>
</evidence>
<gene>
    <name evidence="6" type="primary">rsmG</name>
    <name evidence="7" type="ORF">CLAC_12365</name>
</gene>
<evidence type="ECO:0000256" key="2">
    <source>
        <dbReference type="ARBA" id="ARBA00022552"/>
    </source>
</evidence>
<dbReference type="EMBL" id="CP006841">
    <property type="protein sequence ID" value="ALA68332.1"/>
    <property type="molecule type" value="Genomic_DNA"/>
</dbReference>
<dbReference type="InterPro" id="IPR003682">
    <property type="entry name" value="rRNA_ssu_MeTfrase_G"/>
</dbReference>
<dbReference type="PANTHER" id="PTHR31760:SF0">
    <property type="entry name" value="S-ADENOSYL-L-METHIONINE-DEPENDENT METHYLTRANSFERASES SUPERFAMILY PROTEIN"/>
    <property type="match status" value="1"/>
</dbReference>
<dbReference type="HAMAP" id="MF_00074">
    <property type="entry name" value="16SrRNA_methyltr_G"/>
    <property type="match status" value="1"/>
</dbReference>
<comment type="similarity">
    <text evidence="6">Belongs to the methyltransferase superfamily. RNA methyltransferase RsmG family.</text>
</comment>
<keyword evidence="2 6" id="KW-0698">rRNA processing</keyword>
<dbReference type="AlphaFoldDB" id="A0A0K2H2S6"/>
<keyword evidence="4 6" id="KW-0808">Transferase</keyword>
<dbReference type="STRING" id="1408189.CLAC_12365"/>
<evidence type="ECO:0000256" key="5">
    <source>
        <dbReference type="ARBA" id="ARBA00022691"/>
    </source>
</evidence>
<evidence type="ECO:0000313" key="7">
    <source>
        <dbReference type="EMBL" id="ALA68332.1"/>
    </source>
</evidence>
<dbReference type="GO" id="GO:0070043">
    <property type="term" value="F:rRNA (guanine-N7-)-methyltransferase activity"/>
    <property type="evidence" value="ECO:0007669"/>
    <property type="project" value="UniProtKB-UniRule"/>
</dbReference>